<protein>
    <submittedName>
        <fullName evidence="1">Uncharacterized protein</fullName>
    </submittedName>
</protein>
<sequence length="67" mass="8031">MFVALTQWNTVVCYTNQRRKAEINEETLKKRSRRRVIKCQQRSARPCLSFVDIAAYVYSSYFREAHI</sequence>
<reference evidence="2" key="1">
    <citation type="journal article" date="2014" name="Nat. Genet.">
        <title>Genome of the human hookworm Necator americanus.</title>
        <authorList>
            <person name="Tang Y.T."/>
            <person name="Gao X."/>
            <person name="Rosa B.A."/>
            <person name="Abubucker S."/>
            <person name="Hallsworth-Pepin K."/>
            <person name="Martin J."/>
            <person name="Tyagi R."/>
            <person name="Heizer E."/>
            <person name="Zhang X."/>
            <person name="Bhonagiri-Palsikar V."/>
            <person name="Minx P."/>
            <person name="Warren W.C."/>
            <person name="Wang Q."/>
            <person name="Zhan B."/>
            <person name="Hotez P.J."/>
            <person name="Sternberg P.W."/>
            <person name="Dougall A."/>
            <person name="Gaze S.T."/>
            <person name="Mulvenna J."/>
            <person name="Sotillo J."/>
            <person name="Ranganathan S."/>
            <person name="Rabelo E.M."/>
            <person name="Wilson R.K."/>
            <person name="Felgner P.L."/>
            <person name="Bethony J."/>
            <person name="Hawdon J.M."/>
            <person name="Gasser R.B."/>
            <person name="Loukas A."/>
            <person name="Mitreva M."/>
        </authorList>
    </citation>
    <scope>NUCLEOTIDE SEQUENCE [LARGE SCALE GENOMIC DNA]</scope>
</reference>
<accession>W2TN41</accession>
<dbReference type="KEGG" id="nai:NECAME_17556"/>
<dbReference type="Proteomes" id="UP000053676">
    <property type="component" value="Unassembled WGS sequence"/>
</dbReference>
<evidence type="ECO:0000313" key="1">
    <source>
        <dbReference type="EMBL" id="ETN83188.1"/>
    </source>
</evidence>
<dbReference type="EMBL" id="KI658280">
    <property type="protein sequence ID" value="ETN83188.1"/>
    <property type="molecule type" value="Genomic_DNA"/>
</dbReference>
<gene>
    <name evidence="1" type="ORF">NECAME_17556</name>
</gene>
<dbReference type="AlphaFoldDB" id="W2TN41"/>
<evidence type="ECO:0000313" key="2">
    <source>
        <dbReference type="Proteomes" id="UP000053676"/>
    </source>
</evidence>
<proteinExistence type="predicted"/>
<keyword evidence="2" id="KW-1185">Reference proteome</keyword>
<organism evidence="1 2">
    <name type="scientific">Necator americanus</name>
    <name type="common">Human hookworm</name>
    <dbReference type="NCBI Taxonomy" id="51031"/>
    <lineage>
        <taxon>Eukaryota</taxon>
        <taxon>Metazoa</taxon>
        <taxon>Ecdysozoa</taxon>
        <taxon>Nematoda</taxon>
        <taxon>Chromadorea</taxon>
        <taxon>Rhabditida</taxon>
        <taxon>Rhabditina</taxon>
        <taxon>Rhabditomorpha</taxon>
        <taxon>Strongyloidea</taxon>
        <taxon>Ancylostomatidae</taxon>
        <taxon>Bunostominae</taxon>
        <taxon>Necator</taxon>
    </lineage>
</organism>
<name>W2TN41_NECAM</name>